<accession>A0A4P9W307</accession>
<gene>
    <name evidence="1" type="ORF">BDK51DRAFT_38032</name>
</gene>
<keyword evidence="2" id="KW-1185">Reference proteome</keyword>
<reference evidence="2" key="1">
    <citation type="journal article" date="2018" name="Nat. Microbiol.">
        <title>Leveraging single-cell genomics to expand the fungal tree of life.</title>
        <authorList>
            <person name="Ahrendt S.R."/>
            <person name="Quandt C.A."/>
            <person name="Ciobanu D."/>
            <person name="Clum A."/>
            <person name="Salamov A."/>
            <person name="Andreopoulos B."/>
            <person name="Cheng J.F."/>
            <person name="Woyke T."/>
            <person name="Pelin A."/>
            <person name="Henrissat B."/>
            <person name="Reynolds N.K."/>
            <person name="Benny G.L."/>
            <person name="Smith M.E."/>
            <person name="James T.Y."/>
            <person name="Grigoriev I.V."/>
        </authorList>
    </citation>
    <scope>NUCLEOTIDE SEQUENCE [LARGE SCALE GENOMIC DNA]</scope>
</reference>
<evidence type="ECO:0000313" key="2">
    <source>
        <dbReference type="Proteomes" id="UP000269721"/>
    </source>
</evidence>
<dbReference type="OrthoDB" id="2156966at2759"/>
<protein>
    <submittedName>
        <fullName evidence="1">Uncharacterized protein</fullName>
    </submittedName>
</protein>
<dbReference type="EMBL" id="KZ998098">
    <property type="protein sequence ID" value="RKO86554.1"/>
    <property type="molecule type" value="Genomic_DNA"/>
</dbReference>
<name>A0A4P9W307_9FUNG</name>
<proteinExistence type="predicted"/>
<dbReference type="AlphaFoldDB" id="A0A4P9W307"/>
<evidence type="ECO:0000313" key="1">
    <source>
        <dbReference type="EMBL" id="RKO86554.1"/>
    </source>
</evidence>
<organism evidence="1 2">
    <name type="scientific">Blyttiomyces helicus</name>
    <dbReference type="NCBI Taxonomy" id="388810"/>
    <lineage>
        <taxon>Eukaryota</taxon>
        <taxon>Fungi</taxon>
        <taxon>Fungi incertae sedis</taxon>
        <taxon>Chytridiomycota</taxon>
        <taxon>Chytridiomycota incertae sedis</taxon>
        <taxon>Chytridiomycetes</taxon>
        <taxon>Chytridiomycetes incertae sedis</taxon>
        <taxon>Blyttiomyces</taxon>
    </lineage>
</organism>
<sequence>MSAPHQAGFCIPALGPFAEATLPRSFISRGKPVLGLTRIFDAKRPLPPPSAVRLGRRSSATMHEWQREWGADRLEFELWSRENANCSMYVNPVRADGMPVTSITFDVFEIYDACDEPSWTVQGGWGDRNGTLGSICPPIGMHPTEDTSSWTGVLCWLGRVDSMTLSGANLSCPNRFPASAAWYATVRDLRDNSIGVVPDSWFIGANPSYTLDVEFRNTGFVNDLSQNLDIGPFKQQHYGRDPDFVDERHESDAASGEHQLGTIPIGLEPVSMTSVTPLWVSAEGGTIVTVIREGFLDVDGFHDDVNRAKGGAGERDFVCGLLAGANIAQRDWHSRHPRLCAGLLPTSWAHGLCYLSW</sequence>
<dbReference type="Proteomes" id="UP000269721">
    <property type="component" value="Unassembled WGS sequence"/>
</dbReference>